<dbReference type="SMART" id="SM01007">
    <property type="entry name" value="Aldolase_II"/>
    <property type="match status" value="1"/>
</dbReference>
<dbReference type="InterPro" id="IPR001303">
    <property type="entry name" value="Aldolase_II/adducin_N"/>
</dbReference>
<evidence type="ECO:0000256" key="2">
    <source>
        <dbReference type="ARBA" id="ARBA00023239"/>
    </source>
</evidence>
<dbReference type="GO" id="GO:0016832">
    <property type="term" value="F:aldehyde-lyase activity"/>
    <property type="evidence" value="ECO:0007669"/>
    <property type="project" value="TreeGrafter"/>
</dbReference>
<dbReference type="Gene3D" id="3.40.225.10">
    <property type="entry name" value="Class II aldolase/adducin N-terminal domain"/>
    <property type="match status" value="1"/>
</dbReference>
<evidence type="ECO:0000259" key="3">
    <source>
        <dbReference type="SMART" id="SM01007"/>
    </source>
</evidence>
<evidence type="ECO:0000313" key="5">
    <source>
        <dbReference type="Proteomes" id="UP000035058"/>
    </source>
</evidence>
<keyword evidence="1" id="KW-0479">Metal-binding</keyword>
<proteinExistence type="predicted"/>
<evidence type="ECO:0000313" key="4">
    <source>
        <dbReference type="EMBL" id="GAC00897.1"/>
    </source>
</evidence>
<gene>
    <name evidence="4" type="ORF">GONAM_20_00400</name>
</gene>
<dbReference type="PANTHER" id="PTHR22789:SF0">
    <property type="entry name" value="3-OXO-TETRONATE 4-PHOSPHATE DECARBOXYLASE-RELATED"/>
    <property type="match status" value="1"/>
</dbReference>
<dbReference type="GO" id="GO:0005829">
    <property type="term" value="C:cytosol"/>
    <property type="evidence" value="ECO:0007669"/>
    <property type="project" value="TreeGrafter"/>
</dbReference>
<dbReference type="InterPro" id="IPR050197">
    <property type="entry name" value="Aldolase_class_II_sugar_metab"/>
</dbReference>
<dbReference type="InterPro" id="IPR036409">
    <property type="entry name" value="Aldolase_II/adducin_N_sf"/>
</dbReference>
<name>K6X4A6_9ACTN</name>
<dbReference type="SUPFAM" id="SSF53639">
    <property type="entry name" value="AraD/HMP-PK domain-like"/>
    <property type="match status" value="1"/>
</dbReference>
<dbReference type="GO" id="GO:0046872">
    <property type="term" value="F:metal ion binding"/>
    <property type="evidence" value="ECO:0007669"/>
    <property type="project" value="UniProtKB-KW"/>
</dbReference>
<sequence>MSVLSHADLREQIAIGCRVLAARELAPGILGHISVRIDEARVLVRCRGPRERGLAHTTAADIRLVAMDGSPGAPGELDEHRPPAELPLHTRVLHHRSDVDCVVHAHPRDVVAANLAGLPILPIVGAYDIPGAVLAYGGVPEYPRSALIHTEGLGDEVATALGDRPVVVMRGHGLTATGGSVEEAVLRAASVATIASLSLSVAAAGGTVRPIPPEDLADLPDLGGSLNLDTAWRHEVARLNPGD</sequence>
<dbReference type="GO" id="GO:0019323">
    <property type="term" value="P:pentose catabolic process"/>
    <property type="evidence" value="ECO:0007669"/>
    <property type="project" value="TreeGrafter"/>
</dbReference>
<reference evidence="4 5" key="1">
    <citation type="submission" date="2012-08" db="EMBL/GenBank/DDBJ databases">
        <title>Whole genome shotgun sequence of Gordonia namibiensis NBRC 108229.</title>
        <authorList>
            <person name="Isaki-Nakamura S."/>
            <person name="Hosoyama A."/>
            <person name="Tsuchikane K."/>
            <person name="Katsumata H."/>
            <person name="Baba S."/>
            <person name="Yamazaki S."/>
            <person name="Fujita N."/>
        </authorList>
    </citation>
    <scope>NUCLEOTIDE SEQUENCE [LARGE SCALE GENOMIC DNA]</scope>
    <source>
        <strain evidence="4 5">NBRC 108229</strain>
    </source>
</reference>
<feature type="domain" description="Class II aldolase/adducin N-terminal" evidence="3">
    <location>
        <begin position="11"/>
        <end position="199"/>
    </location>
</feature>
<dbReference type="Proteomes" id="UP000035058">
    <property type="component" value="Unassembled WGS sequence"/>
</dbReference>
<dbReference type="RefSeq" id="WP_006867077.1">
    <property type="nucleotide sequence ID" value="NZ_BAHE01000020.1"/>
</dbReference>
<dbReference type="PANTHER" id="PTHR22789">
    <property type="entry name" value="FUCULOSE PHOSPHATE ALDOLASE"/>
    <property type="match status" value="1"/>
</dbReference>
<protein>
    <submittedName>
        <fullName evidence="4">Putative sugar-phosphate aldolase</fullName>
    </submittedName>
</protein>
<comment type="caution">
    <text evidence="4">The sequence shown here is derived from an EMBL/GenBank/DDBJ whole genome shotgun (WGS) entry which is preliminary data.</text>
</comment>
<dbReference type="EMBL" id="BAHE01000020">
    <property type="protein sequence ID" value="GAC00897.1"/>
    <property type="molecule type" value="Genomic_DNA"/>
</dbReference>
<evidence type="ECO:0000256" key="1">
    <source>
        <dbReference type="ARBA" id="ARBA00022723"/>
    </source>
</evidence>
<organism evidence="4 5">
    <name type="scientific">Gordonia namibiensis NBRC 108229</name>
    <dbReference type="NCBI Taxonomy" id="1208314"/>
    <lineage>
        <taxon>Bacteria</taxon>
        <taxon>Bacillati</taxon>
        <taxon>Actinomycetota</taxon>
        <taxon>Actinomycetes</taxon>
        <taxon>Mycobacteriales</taxon>
        <taxon>Gordoniaceae</taxon>
        <taxon>Gordonia</taxon>
    </lineage>
</organism>
<keyword evidence="5" id="KW-1185">Reference proteome</keyword>
<keyword evidence="2" id="KW-0456">Lyase</keyword>
<dbReference type="Pfam" id="PF00596">
    <property type="entry name" value="Aldolase_II"/>
    <property type="match status" value="1"/>
</dbReference>
<accession>K6X4A6</accession>
<dbReference type="AlphaFoldDB" id="K6X4A6"/>